<protein>
    <submittedName>
        <fullName evidence="1">Uncharacterized protein</fullName>
    </submittedName>
</protein>
<sequence>MKGSSSSTGAAILATKMSGETAELTGLVPGRRGNGVDSVTRVATPKVLNQSACCAACALIAVRSAGVGGGRFAAWLTGGALVLEGAWGVHAFANVLGIDVANRLKERRPAGMSDAYLLPQQLGKVLANLANFGNCCNLTASVEEPMRLKNARKKSSGFSSSLSPWNGATCSVDIASVDAAVRGEGGGRVCGGGGTNEVLTGETEGVALNGVGGVLVLIISKSDSVEPGLLMNMGFDVDVVPEDARLSCSVSNSCGSGSGSWGTSMVVDALVNLPLLSLGCEVHCLEPLLSAALSISGT</sequence>
<dbReference type="InParanoid" id="A0A409WWW6"/>
<keyword evidence="2" id="KW-1185">Reference proteome</keyword>
<name>A0A409WWW6_9AGAR</name>
<gene>
    <name evidence="1" type="ORF">CVT26_005393</name>
</gene>
<comment type="caution">
    <text evidence="1">The sequence shown here is derived from an EMBL/GenBank/DDBJ whole genome shotgun (WGS) entry which is preliminary data.</text>
</comment>
<dbReference type="EMBL" id="NHYE01004678">
    <property type="protein sequence ID" value="PPQ82956.1"/>
    <property type="molecule type" value="Genomic_DNA"/>
</dbReference>
<proteinExistence type="predicted"/>
<dbReference type="Proteomes" id="UP000284706">
    <property type="component" value="Unassembled WGS sequence"/>
</dbReference>
<accession>A0A409WWW6</accession>
<organism evidence="1 2">
    <name type="scientific">Gymnopilus dilepis</name>
    <dbReference type="NCBI Taxonomy" id="231916"/>
    <lineage>
        <taxon>Eukaryota</taxon>
        <taxon>Fungi</taxon>
        <taxon>Dikarya</taxon>
        <taxon>Basidiomycota</taxon>
        <taxon>Agaricomycotina</taxon>
        <taxon>Agaricomycetes</taxon>
        <taxon>Agaricomycetidae</taxon>
        <taxon>Agaricales</taxon>
        <taxon>Agaricineae</taxon>
        <taxon>Hymenogastraceae</taxon>
        <taxon>Gymnopilus</taxon>
    </lineage>
</organism>
<evidence type="ECO:0000313" key="1">
    <source>
        <dbReference type="EMBL" id="PPQ82956.1"/>
    </source>
</evidence>
<reference evidence="1 2" key="1">
    <citation type="journal article" date="2018" name="Evol. Lett.">
        <title>Horizontal gene cluster transfer increased hallucinogenic mushroom diversity.</title>
        <authorList>
            <person name="Reynolds H.T."/>
            <person name="Vijayakumar V."/>
            <person name="Gluck-Thaler E."/>
            <person name="Korotkin H.B."/>
            <person name="Matheny P.B."/>
            <person name="Slot J.C."/>
        </authorList>
    </citation>
    <scope>NUCLEOTIDE SEQUENCE [LARGE SCALE GENOMIC DNA]</scope>
    <source>
        <strain evidence="1 2">SRW20</strain>
    </source>
</reference>
<dbReference type="AlphaFoldDB" id="A0A409WWW6"/>
<evidence type="ECO:0000313" key="2">
    <source>
        <dbReference type="Proteomes" id="UP000284706"/>
    </source>
</evidence>